<evidence type="ECO:0000313" key="2">
    <source>
        <dbReference type="Proteomes" id="UP000070544"/>
    </source>
</evidence>
<gene>
    <name evidence="1" type="ORF">M427DRAFT_493345</name>
</gene>
<dbReference type="EMBL" id="KQ965749">
    <property type="protein sequence ID" value="KXS16928.1"/>
    <property type="molecule type" value="Genomic_DNA"/>
</dbReference>
<keyword evidence="2" id="KW-1185">Reference proteome</keyword>
<dbReference type="Proteomes" id="UP000070544">
    <property type="component" value="Unassembled WGS sequence"/>
</dbReference>
<organism evidence="1 2">
    <name type="scientific">Gonapodya prolifera (strain JEL478)</name>
    <name type="common">Monoblepharis prolifera</name>
    <dbReference type="NCBI Taxonomy" id="1344416"/>
    <lineage>
        <taxon>Eukaryota</taxon>
        <taxon>Fungi</taxon>
        <taxon>Fungi incertae sedis</taxon>
        <taxon>Chytridiomycota</taxon>
        <taxon>Chytridiomycota incertae sedis</taxon>
        <taxon>Monoblepharidomycetes</taxon>
        <taxon>Monoblepharidales</taxon>
        <taxon>Gonapodyaceae</taxon>
        <taxon>Gonapodya</taxon>
    </lineage>
</organism>
<protein>
    <submittedName>
        <fullName evidence="1">Uncharacterized protein</fullName>
    </submittedName>
</protein>
<dbReference type="AlphaFoldDB" id="A0A139AJP2"/>
<proteinExistence type="predicted"/>
<name>A0A139AJP2_GONPJ</name>
<accession>A0A139AJP2</accession>
<evidence type="ECO:0000313" key="1">
    <source>
        <dbReference type="EMBL" id="KXS16928.1"/>
    </source>
</evidence>
<reference evidence="1 2" key="1">
    <citation type="journal article" date="2015" name="Genome Biol. Evol.">
        <title>Phylogenomic analyses indicate that early fungi evolved digesting cell walls of algal ancestors of land plants.</title>
        <authorList>
            <person name="Chang Y."/>
            <person name="Wang S."/>
            <person name="Sekimoto S."/>
            <person name="Aerts A.L."/>
            <person name="Choi C."/>
            <person name="Clum A."/>
            <person name="LaButti K.M."/>
            <person name="Lindquist E.A."/>
            <person name="Yee Ngan C."/>
            <person name="Ohm R.A."/>
            <person name="Salamov A.A."/>
            <person name="Grigoriev I.V."/>
            <person name="Spatafora J.W."/>
            <person name="Berbee M.L."/>
        </authorList>
    </citation>
    <scope>NUCLEOTIDE SEQUENCE [LARGE SCALE GENOMIC DNA]</scope>
    <source>
        <strain evidence="1 2">JEL478</strain>
    </source>
</reference>
<sequence>MIGRHWRLAVDEPDGARTSLLAERQLLSLDRKRKQTMSLCAYCSHKSLRQNACTQHCLVSPFDLVLPESYASDWSPLRGGARWVFGAVQNRNDMVSKNSPEALCLRFYGCIPTGSITAERIGVHAGTVVQLLLSNVSMINWANPWRRVTQVGPTDELPEEWVVQATAFGEYDNFIDLVWCIAEVIRAVSEIASNRIGAGERQECDAEGD</sequence>